<keyword evidence="2" id="KW-1185">Reference proteome</keyword>
<protein>
    <submittedName>
        <fullName evidence="1">Uncharacterized protein</fullName>
    </submittedName>
</protein>
<proteinExistence type="predicted"/>
<name>A0ACC3CI20_PYRYE</name>
<sequence length="923" mass="94763">MVLRGLAAHRRREAEAAASAAFDDAVGIVSGAAALGPAANDGAGGGHGGRGSGDRVGGGGGVDPAPLAFLFCPTAALSPLRSSSPPSPLSPRAGAAAGSAKRPRGAANAAAAVPPARPEARRTSTVDMDLIPSDEDSDGTSAAFSALSFPRPPLAAAPAAGAAAAVGAAPTVGAPPKRPRLSQHGGSQSVGPSGAARREEPLSWVATPPVSRARPPRHPALAPPPLSVPARGRDAATTAVAAGWGTLDVHRRAGLSPRRRVADDDAAAGLSPGERQELLDDVQYHLDGIFPPGGTTAATLSTSRRVAGVLGLGRMFARRSRESPGADAFFATLRTGGLLQEVVRRLLGVAETAEPPCQDLDAAVVLVIHLVARHPDNGPLFDASVTAQLLDAAGRWPPTDMLSEHATPPWSSLSGVSGAGPAASAVAAGPRRARRRRLRPSPAMALSRPSAQRCMLRDILAEDEAARAAAAEEHTGRQAALRSAKEPADVDTYLAAMLPPPRALPHIHPRVVSSCTTNGWTVTYLAMSTLALAFAHSPRALPPAGSTDALRLAWRILAATTPALGAAGDQVLPHAMDSGPVSSSSTASDASLGVRHALPPAAAVGRSSPPPCSVGEDVMDGAPLSAFQLRCVTTETLRVLEYLSLDDTHVQLLCRSRAAASGDAMHSALAAIAAGGRCRRKATLLTLEPLLTAALKVLINLSNHTAERMEREGVVDAVLTLLASEAAAVDEGARRSPAALLPFAAQETYDLRVLCLTLLTSMVSRCPTVGESFPSRQPPRLEMFELGGLGLLFHMVNINGRVGGCRAGATVAAEDITPEQRLTSGYLSLLLGSLAASGPVSCELIRQFLPAPGGLSLMADALGEFFDFQVSCGVPTDRSMQAHYDEIMAVLRGADAAAEIACEGIFPSSTVTQSPSLSSLRSL</sequence>
<evidence type="ECO:0000313" key="1">
    <source>
        <dbReference type="EMBL" id="KAK1869812.1"/>
    </source>
</evidence>
<dbReference type="EMBL" id="CM020620">
    <property type="protein sequence ID" value="KAK1869812.1"/>
    <property type="molecule type" value="Genomic_DNA"/>
</dbReference>
<comment type="caution">
    <text evidence="1">The sequence shown here is derived from an EMBL/GenBank/DDBJ whole genome shotgun (WGS) entry which is preliminary data.</text>
</comment>
<accession>A0ACC3CI20</accession>
<gene>
    <name evidence="1" type="ORF">I4F81_012277</name>
</gene>
<organism evidence="1 2">
    <name type="scientific">Pyropia yezoensis</name>
    <name type="common">Susabi-nori</name>
    <name type="synonym">Porphyra yezoensis</name>
    <dbReference type="NCBI Taxonomy" id="2788"/>
    <lineage>
        <taxon>Eukaryota</taxon>
        <taxon>Rhodophyta</taxon>
        <taxon>Bangiophyceae</taxon>
        <taxon>Bangiales</taxon>
        <taxon>Bangiaceae</taxon>
        <taxon>Pyropia</taxon>
    </lineage>
</organism>
<evidence type="ECO:0000313" key="2">
    <source>
        <dbReference type="Proteomes" id="UP000798662"/>
    </source>
</evidence>
<reference evidence="1" key="1">
    <citation type="submission" date="2019-11" db="EMBL/GenBank/DDBJ databases">
        <title>Nori genome reveals adaptations in red seaweeds to the harsh intertidal environment.</title>
        <authorList>
            <person name="Wang D."/>
            <person name="Mao Y."/>
        </authorList>
    </citation>
    <scope>NUCLEOTIDE SEQUENCE</scope>
    <source>
        <tissue evidence="1">Gametophyte</tissue>
    </source>
</reference>
<dbReference type="Proteomes" id="UP000798662">
    <property type="component" value="Chromosome 3"/>
</dbReference>